<dbReference type="PROSITE" id="PS01331">
    <property type="entry name" value="THYMIDYLATE_KINASE"/>
    <property type="match status" value="1"/>
</dbReference>
<sequence length="208" mass="23835">MKNKFIVLEGIEGAGKTEACLFIKKILKKINITNVVAVREPGSTLVSEEIRKLIKYNNTLTKKAELLLFYASRVQLVETVIKPALMQGNWIISDRYDLSSLAYQGGGLDINQHLIISLRKMFLNDCKPDLTIYLDVTPKIGLERIRVRKNLDKIEKKSLNFFVKVRNSYLKLAASDSDIITIDATFNKNVVKKEIKNQLYQWINKQCL</sequence>
<dbReference type="Pfam" id="PF02223">
    <property type="entry name" value="Thymidylate_kin"/>
    <property type="match status" value="1"/>
</dbReference>
<keyword evidence="5 12" id="KW-0545">Nucleotide biosynthesis</keyword>
<keyword evidence="4 12" id="KW-0808">Transferase</keyword>
<evidence type="ECO:0000256" key="9">
    <source>
        <dbReference type="ARBA" id="ARBA00029962"/>
    </source>
</evidence>
<protein>
    <recommendedName>
        <fullName evidence="3 12">Thymidylate kinase</fullName>
        <ecNumber evidence="2 12">2.7.4.9</ecNumber>
    </recommendedName>
    <alternativeName>
        <fullName evidence="9 12">dTMP kinase</fullName>
    </alternativeName>
</protein>
<dbReference type="OrthoDB" id="9774907at2"/>
<keyword evidence="7 12" id="KW-0418">Kinase</keyword>
<dbReference type="GO" id="GO:0005829">
    <property type="term" value="C:cytosol"/>
    <property type="evidence" value="ECO:0007669"/>
    <property type="project" value="TreeGrafter"/>
</dbReference>
<dbReference type="GO" id="GO:0006235">
    <property type="term" value="P:dTTP biosynthetic process"/>
    <property type="evidence" value="ECO:0007669"/>
    <property type="project" value="UniProtKB-UniRule"/>
</dbReference>
<keyword evidence="15" id="KW-1185">Reference proteome</keyword>
<reference evidence="14 15" key="1">
    <citation type="journal article" date="2019" name="Proc. Natl. Acad. Sci. U.S.A.">
        <title>Exaggeration and cooption of innate immunity for social defense.</title>
        <authorList>
            <person name="Kutsukake M."/>
            <person name="Moriyama M."/>
            <person name="Shigenobu S."/>
            <person name="Meng X.-Y."/>
            <person name="Nikoh N."/>
            <person name="Noda C."/>
            <person name="Kobayashi S."/>
            <person name="Fukatsu T."/>
        </authorList>
    </citation>
    <scope>NUCLEOTIDE SEQUENCE [LARGE SCALE GENOMIC DNA]</scope>
    <source>
        <strain evidence="14 15">Nmo</strain>
    </source>
</reference>
<evidence type="ECO:0000256" key="11">
    <source>
        <dbReference type="ARBA" id="ARBA00057735"/>
    </source>
</evidence>
<evidence type="ECO:0000256" key="10">
    <source>
        <dbReference type="ARBA" id="ARBA00048743"/>
    </source>
</evidence>
<evidence type="ECO:0000259" key="13">
    <source>
        <dbReference type="Pfam" id="PF02223"/>
    </source>
</evidence>
<evidence type="ECO:0000256" key="2">
    <source>
        <dbReference type="ARBA" id="ARBA00012980"/>
    </source>
</evidence>
<dbReference type="GO" id="GO:0004798">
    <property type="term" value="F:dTMP kinase activity"/>
    <property type="evidence" value="ECO:0007669"/>
    <property type="project" value="UniProtKB-UniRule"/>
</dbReference>
<evidence type="ECO:0000256" key="5">
    <source>
        <dbReference type="ARBA" id="ARBA00022727"/>
    </source>
</evidence>
<dbReference type="GO" id="GO:0005524">
    <property type="term" value="F:ATP binding"/>
    <property type="evidence" value="ECO:0007669"/>
    <property type="project" value="UniProtKB-UniRule"/>
</dbReference>
<dbReference type="HAMAP" id="MF_00165">
    <property type="entry name" value="Thymidylate_kinase"/>
    <property type="match status" value="1"/>
</dbReference>
<dbReference type="FunFam" id="3.40.50.300:FF:000225">
    <property type="entry name" value="Thymidylate kinase"/>
    <property type="match status" value="1"/>
</dbReference>
<dbReference type="CDD" id="cd01672">
    <property type="entry name" value="TMPK"/>
    <property type="match status" value="1"/>
</dbReference>
<evidence type="ECO:0000256" key="3">
    <source>
        <dbReference type="ARBA" id="ARBA00017144"/>
    </source>
</evidence>
<name>A0A455TAA9_9GAMM</name>
<evidence type="ECO:0000256" key="7">
    <source>
        <dbReference type="ARBA" id="ARBA00022777"/>
    </source>
</evidence>
<accession>A0A455TAA9</accession>
<dbReference type="NCBIfam" id="TIGR00041">
    <property type="entry name" value="DTMP_kinase"/>
    <property type="match status" value="1"/>
</dbReference>
<dbReference type="PANTHER" id="PTHR10344:SF4">
    <property type="entry name" value="UMP-CMP KINASE 2, MITOCHONDRIAL"/>
    <property type="match status" value="1"/>
</dbReference>
<dbReference type="GO" id="GO:0006233">
    <property type="term" value="P:dTDP biosynthetic process"/>
    <property type="evidence" value="ECO:0007669"/>
    <property type="project" value="InterPro"/>
</dbReference>
<dbReference type="InterPro" id="IPR039430">
    <property type="entry name" value="Thymidylate_kin-like_dom"/>
</dbReference>
<dbReference type="InterPro" id="IPR018094">
    <property type="entry name" value="Thymidylate_kinase"/>
</dbReference>
<evidence type="ECO:0000256" key="12">
    <source>
        <dbReference type="HAMAP-Rule" id="MF_00165"/>
    </source>
</evidence>
<feature type="domain" description="Thymidylate kinase-like" evidence="13">
    <location>
        <begin position="8"/>
        <end position="195"/>
    </location>
</feature>
<dbReference type="Proteomes" id="UP000317544">
    <property type="component" value="Chromosome"/>
</dbReference>
<proteinExistence type="inferred from homology"/>
<comment type="function">
    <text evidence="11 12">Phosphorylation of dTMP to form dTDP in both de novo and salvage pathways of dTTP synthesis.</text>
</comment>
<dbReference type="InterPro" id="IPR027417">
    <property type="entry name" value="P-loop_NTPase"/>
</dbReference>
<evidence type="ECO:0000313" key="14">
    <source>
        <dbReference type="EMBL" id="BBI01281.1"/>
    </source>
</evidence>
<feature type="binding site" evidence="12">
    <location>
        <begin position="10"/>
        <end position="17"/>
    </location>
    <ligand>
        <name>ATP</name>
        <dbReference type="ChEBI" id="CHEBI:30616"/>
    </ligand>
</feature>
<evidence type="ECO:0000256" key="8">
    <source>
        <dbReference type="ARBA" id="ARBA00022840"/>
    </source>
</evidence>
<dbReference type="EC" id="2.7.4.9" evidence="2 12"/>
<dbReference type="GO" id="GO:0006227">
    <property type="term" value="P:dUDP biosynthetic process"/>
    <property type="evidence" value="ECO:0007669"/>
    <property type="project" value="TreeGrafter"/>
</dbReference>
<keyword evidence="6 12" id="KW-0547">Nucleotide-binding</keyword>
<dbReference type="PANTHER" id="PTHR10344">
    <property type="entry name" value="THYMIDYLATE KINASE"/>
    <property type="match status" value="1"/>
</dbReference>
<organism evidence="14 15">
    <name type="scientific">Buchnera aphidicola</name>
    <name type="common">Nipponaphis monzeni</name>
    <dbReference type="NCBI Taxonomy" id="2495405"/>
    <lineage>
        <taxon>Bacteria</taxon>
        <taxon>Pseudomonadati</taxon>
        <taxon>Pseudomonadota</taxon>
        <taxon>Gammaproteobacteria</taxon>
        <taxon>Enterobacterales</taxon>
        <taxon>Erwiniaceae</taxon>
        <taxon>Buchnera</taxon>
    </lineage>
</organism>
<evidence type="ECO:0000256" key="6">
    <source>
        <dbReference type="ARBA" id="ARBA00022741"/>
    </source>
</evidence>
<dbReference type="Gene3D" id="3.40.50.300">
    <property type="entry name" value="P-loop containing nucleotide triphosphate hydrolases"/>
    <property type="match status" value="1"/>
</dbReference>
<comment type="catalytic activity">
    <reaction evidence="10 12">
        <text>dTMP + ATP = dTDP + ADP</text>
        <dbReference type="Rhea" id="RHEA:13517"/>
        <dbReference type="ChEBI" id="CHEBI:30616"/>
        <dbReference type="ChEBI" id="CHEBI:58369"/>
        <dbReference type="ChEBI" id="CHEBI:63528"/>
        <dbReference type="ChEBI" id="CHEBI:456216"/>
        <dbReference type="EC" id="2.7.4.9"/>
    </reaction>
</comment>
<evidence type="ECO:0000256" key="4">
    <source>
        <dbReference type="ARBA" id="ARBA00022679"/>
    </source>
</evidence>
<evidence type="ECO:0000313" key="15">
    <source>
        <dbReference type="Proteomes" id="UP000317544"/>
    </source>
</evidence>
<gene>
    <name evidence="12 14" type="primary">tmk</name>
    <name evidence="14" type="ORF">BUCNMO_275</name>
</gene>
<dbReference type="InterPro" id="IPR018095">
    <property type="entry name" value="Thymidylate_kin_CS"/>
</dbReference>
<comment type="similarity">
    <text evidence="1 12">Belongs to the thymidylate kinase family.</text>
</comment>
<keyword evidence="8 12" id="KW-0067">ATP-binding</keyword>
<dbReference type="SUPFAM" id="SSF52540">
    <property type="entry name" value="P-loop containing nucleoside triphosphate hydrolases"/>
    <property type="match status" value="1"/>
</dbReference>
<evidence type="ECO:0000256" key="1">
    <source>
        <dbReference type="ARBA" id="ARBA00009776"/>
    </source>
</evidence>
<dbReference type="EMBL" id="AP019379">
    <property type="protein sequence ID" value="BBI01281.1"/>
    <property type="molecule type" value="Genomic_DNA"/>
</dbReference>
<dbReference type="AlphaFoldDB" id="A0A455TAA9"/>